<dbReference type="CDD" id="cd03199">
    <property type="entry name" value="GST_C_GRX2"/>
    <property type="match status" value="1"/>
</dbReference>
<dbReference type="InterPro" id="IPR036282">
    <property type="entry name" value="Glutathione-S-Trfase_C_sf"/>
</dbReference>
<evidence type="ECO:0000259" key="2">
    <source>
        <dbReference type="Pfam" id="PF13409"/>
    </source>
</evidence>
<organism evidence="3">
    <name type="scientific">Emiliania huxleyi</name>
    <name type="common">Coccolithophore</name>
    <name type="synonym">Pontosphaera huxleyi</name>
    <dbReference type="NCBI Taxonomy" id="2903"/>
    <lineage>
        <taxon>Eukaryota</taxon>
        <taxon>Haptista</taxon>
        <taxon>Haptophyta</taxon>
        <taxon>Prymnesiophyceae</taxon>
        <taxon>Isochrysidales</taxon>
        <taxon>Noelaerhabdaceae</taxon>
        <taxon>Emiliania</taxon>
    </lineage>
</organism>
<dbReference type="Pfam" id="PF13409">
    <property type="entry name" value="GST_N_2"/>
    <property type="match status" value="1"/>
</dbReference>
<dbReference type="Pfam" id="PF04399">
    <property type="entry name" value="Glutaredoxin2_C"/>
    <property type="match status" value="1"/>
</dbReference>
<dbReference type="SUPFAM" id="SSF52833">
    <property type="entry name" value="Thioredoxin-like"/>
    <property type="match status" value="1"/>
</dbReference>
<feature type="domain" description="GST N-terminal" evidence="2">
    <location>
        <begin position="46"/>
        <end position="138"/>
    </location>
</feature>
<evidence type="ECO:0000259" key="1">
    <source>
        <dbReference type="Pfam" id="PF04399"/>
    </source>
</evidence>
<dbReference type="Gene3D" id="3.40.30.10">
    <property type="entry name" value="Glutaredoxin"/>
    <property type="match status" value="2"/>
</dbReference>
<evidence type="ECO:0000313" key="3">
    <source>
        <dbReference type="EMBL" id="CAE0588397.1"/>
    </source>
</evidence>
<dbReference type="AlphaFoldDB" id="A0A7S3TLZ9"/>
<accession>A0A7S3TLZ9</accession>
<name>A0A7S3TLZ9_EMIHU</name>
<gene>
    <name evidence="3" type="ORF">EHUX00137_LOCUS40870</name>
</gene>
<reference evidence="3" key="1">
    <citation type="submission" date="2021-01" db="EMBL/GenBank/DDBJ databases">
        <authorList>
            <person name="Corre E."/>
            <person name="Pelletier E."/>
            <person name="Niang G."/>
            <person name="Scheremetjew M."/>
            <person name="Finn R."/>
            <person name="Kale V."/>
            <person name="Holt S."/>
            <person name="Cochrane G."/>
            <person name="Meng A."/>
            <person name="Brown T."/>
            <person name="Cohen L."/>
        </authorList>
    </citation>
    <scope>NUCLEOTIDE SEQUENCE</scope>
    <source>
        <strain evidence="3">379</strain>
    </source>
</reference>
<sequence length="301" mass="33358">MALAVVAVFCSGFQRLPQRLPSSAPVRPASRAAAYMALPELYVYDHCPFCVRVRVAAGVLGVPHKLVFMGNDDVETPTVRRLAPRLYPPHPLTTQSAAGHTRSRRALWQAMVGKKIAPIWVDEEGPMAESLDIIAKFDAGGQIAPASGRTDLKAWQKSVQTLMRKLQRPRYVMVPLPEFMQKAGRDAFVANHQMPPFEKSEWKGNPDMPLEQKYQKYSEAFAQTPELLAEANAKVAELEGMIHAPEACTEGLGFSYDDVDLWARLRSLTVVKGLQIGPKTRAYLDHFAEAGDVPLYDVMAV</sequence>
<dbReference type="InterPro" id="IPR004045">
    <property type="entry name" value="Glutathione_S-Trfase_N"/>
</dbReference>
<evidence type="ECO:0008006" key="4">
    <source>
        <dbReference type="Google" id="ProtNLM"/>
    </source>
</evidence>
<dbReference type="InterPro" id="IPR036249">
    <property type="entry name" value="Thioredoxin-like_sf"/>
</dbReference>
<dbReference type="EMBL" id="HBIR01052371">
    <property type="protein sequence ID" value="CAE0588397.1"/>
    <property type="molecule type" value="Transcribed_RNA"/>
</dbReference>
<dbReference type="Gene3D" id="1.20.1050.10">
    <property type="match status" value="1"/>
</dbReference>
<proteinExistence type="predicted"/>
<protein>
    <recommendedName>
        <fullName evidence="4">GST N-terminal domain-containing protein</fullName>
    </recommendedName>
</protein>
<dbReference type="SUPFAM" id="SSF47616">
    <property type="entry name" value="GST C-terminal domain-like"/>
    <property type="match status" value="1"/>
</dbReference>
<feature type="domain" description="Glutaredoxin 2 C-terminal" evidence="1">
    <location>
        <begin position="212"/>
        <end position="300"/>
    </location>
</feature>
<dbReference type="InterPro" id="IPR007494">
    <property type="entry name" value="Glutaredoxin2_C"/>
</dbReference>